<dbReference type="PROSITE" id="PS50112">
    <property type="entry name" value="PAS"/>
    <property type="match status" value="1"/>
</dbReference>
<comment type="catalytic activity">
    <reaction evidence="2">
        <text>2 GTP = 3',3'-c-di-GMP + 2 diphosphate</text>
        <dbReference type="Rhea" id="RHEA:24898"/>
        <dbReference type="ChEBI" id="CHEBI:33019"/>
        <dbReference type="ChEBI" id="CHEBI:37565"/>
        <dbReference type="ChEBI" id="CHEBI:58805"/>
        <dbReference type="EC" id="2.7.7.65"/>
    </reaction>
</comment>
<dbReference type="EMBL" id="RQGM01000029">
    <property type="protein sequence ID" value="TGL85428.1"/>
    <property type="molecule type" value="Genomic_DNA"/>
</dbReference>
<dbReference type="InterPro" id="IPR035965">
    <property type="entry name" value="PAS-like_dom_sf"/>
</dbReference>
<sequence length="309" mass="35392">MSYKKEYNLEKFYQYSLDLFSIQRLDGTVISVNPSFHRILGWTEEELLGNNPFHLLHPDDLDTIKKEFEKLDGGIPRSSIQNRIRCTDGSYKHFAWTGYPDLEAGLVYVTGRDITETIEANRKISQLASELKEANDRLFEQAMTDPLTKLKNRRAFTEELQYLMHYALNHKSQLSLLMIDVDHFKEYNDKFGHPAGDAVLVTLAKLLSENLSKRAIVARYGREEFIVALPDTSRTLAIEVAEKLTSAVREFNWENRKVTISIGVSTTGPMLNEINNAFDMKELLENADRALYASKANGRNRVTHSRPEA</sequence>
<dbReference type="Gene3D" id="3.30.450.20">
    <property type="entry name" value="PAS domain"/>
    <property type="match status" value="1"/>
</dbReference>
<evidence type="ECO:0000256" key="2">
    <source>
        <dbReference type="ARBA" id="ARBA00034247"/>
    </source>
</evidence>
<dbReference type="GO" id="GO:0043709">
    <property type="term" value="P:cell adhesion involved in single-species biofilm formation"/>
    <property type="evidence" value="ECO:0007669"/>
    <property type="project" value="TreeGrafter"/>
</dbReference>
<dbReference type="EC" id="2.7.7.65" evidence="1"/>
<evidence type="ECO:0000313" key="6">
    <source>
        <dbReference type="Proteomes" id="UP000297613"/>
    </source>
</evidence>
<dbReference type="InterPro" id="IPR043128">
    <property type="entry name" value="Rev_trsase/Diguanyl_cyclase"/>
</dbReference>
<dbReference type="Pfam" id="PF08447">
    <property type="entry name" value="PAS_3"/>
    <property type="match status" value="1"/>
</dbReference>
<name>A0A6N4QS48_9LEPT</name>
<dbReference type="NCBIfam" id="TIGR00229">
    <property type="entry name" value="sensory_box"/>
    <property type="match status" value="1"/>
</dbReference>
<evidence type="ECO:0000256" key="1">
    <source>
        <dbReference type="ARBA" id="ARBA00012528"/>
    </source>
</evidence>
<dbReference type="SMART" id="SM00091">
    <property type="entry name" value="PAS"/>
    <property type="match status" value="1"/>
</dbReference>
<comment type="caution">
    <text evidence="5">The sequence shown here is derived from an EMBL/GenBank/DDBJ whole genome shotgun (WGS) entry which is preliminary data.</text>
</comment>
<dbReference type="GO" id="GO:0005886">
    <property type="term" value="C:plasma membrane"/>
    <property type="evidence" value="ECO:0007669"/>
    <property type="project" value="TreeGrafter"/>
</dbReference>
<dbReference type="PANTHER" id="PTHR45138">
    <property type="entry name" value="REGULATORY COMPONENTS OF SENSORY TRANSDUCTION SYSTEM"/>
    <property type="match status" value="1"/>
</dbReference>
<protein>
    <recommendedName>
        <fullName evidence="1">diguanylate cyclase</fullName>
        <ecNumber evidence="1">2.7.7.65</ecNumber>
    </recommendedName>
</protein>
<dbReference type="GO" id="GO:1902201">
    <property type="term" value="P:negative regulation of bacterial-type flagellum-dependent cell motility"/>
    <property type="evidence" value="ECO:0007669"/>
    <property type="project" value="TreeGrafter"/>
</dbReference>
<accession>A0A6N4QS48</accession>
<feature type="domain" description="PAS" evidence="3">
    <location>
        <begin position="26"/>
        <end position="70"/>
    </location>
</feature>
<dbReference type="Proteomes" id="UP000297613">
    <property type="component" value="Unassembled WGS sequence"/>
</dbReference>
<organism evidence="5 6">
    <name type="scientific">Leptospira yasudae</name>
    <dbReference type="NCBI Taxonomy" id="2202201"/>
    <lineage>
        <taxon>Bacteria</taxon>
        <taxon>Pseudomonadati</taxon>
        <taxon>Spirochaetota</taxon>
        <taxon>Spirochaetia</taxon>
        <taxon>Leptospirales</taxon>
        <taxon>Leptospiraceae</taxon>
        <taxon>Leptospira</taxon>
    </lineage>
</organism>
<dbReference type="CDD" id="cd01949">
    <property type="entry name" value="GGDEF"/>
    <property type="match status" value="1"/>
</dbReference>
<dbReference type="FunFam" id="3.30.450.20:FF:000062">
    <property type="entry name" value="Diguanylate cyclase (GGDEF) domain protein"/>
    <property type="match status" value="1"/>
</dbReference>
<dbReference type="AlphaFoldDB" id="A0A6N4QS48"/>
<dbReference type="FunFam" id="3.30.70.270:FF:000001">
    <property type="entry name" value="Diguanylate cyclase domain protein"/>
    <property type="match status" value="1"/>
</dbReference>
<dbReference type="SUPFAM" id="SSF55785">
    <property type="entry name" value="PYP-like sensor domain (PAS domain)"/>
    <property type="match status" value="1"/>
</dbReference>
<dbReference type="Pfam" id="PF00990">
    <property type="entry name" value="GGDEF"/>
    <property type="match status" value="1"/>
</dbReference>
<dbReference type="InterPro" id="IPR000014">
    <property type="entry name" value="PAS"/>
</dbReference>
<dbReference type="InterPro" id="IPR029787">
    <property type="entry name" value="Nucleotide_cyclase"/>
</dbReference>
<evidence type="ECO:0000313" key="5">
    <source>
        <dbReference type="EMBL" id="TGL85428.1"/>
    </source>
</evidence>
<dbReference type="SMART" id="SM00267">
    <property type="entry name" value="GGDEF"/>
    <property type="match status" value="1"/>
</dbReference>
<dbReference type="PROSITE" id="PS50887">
    <property type="entry name" value="GGDEF"/>
    <property type="match status" value="1"/>
</dbReference>
<dbReference type="GO" id="GO:0052621">
    <property type="term" value="F:diguanylate cyclase activity"/>
    <property type="evidence" value="ECO:0007669"/>
    <property type="project" value="UniProtKB-EC"/>
</dbReference>
<dbReference type="NCBIfam" id="TIGR00254">
    <property type="entry name" value="GGDEF"/>
    <property type="match status" value="1"/>
</dbReference>
<dbReference type="InterPro" id="IPR050469">
    <property type="entry name" value="Diguanylate_Cyclase"/>
</dbReference>
<evidence type="ECO:0000259" key="3">
    <source>
        <dbReference type="PROSITE" id="PS50112"/>
    </source>
</evidence>
<gene>
    <name evidence="5" type="ORF">EHQ83_08030</name>
</gene>
<dbReference type="RefSeq" id="WP_135569110.1">
    <property type="nucleotide sequence ID" value="NZ_RQGK01000056.1"/>
</dbReference>
<feature type="domain" description="GGDEF" evidence="4">
    <location>
        <begin position="172"/>
        <end position="307"/>
    </location>
</feature>
<dbReference type="InterPro" id="IPR000160">
    <property type="entry name" value="GGDEF_dom"/>
</dbReference>
<proteinExistence type="predicted"/>
<dbReference type="InterPro" id="IPR013655">
    <property type="entry name" value="PAS_fold_3"/>
</dbReference>
<dbReference type="Gene3D" id="3.30.70.270">
    <property type="match status" value="1"/>
</dbReference>
<evidence type="ECO:0000259" key="4">
    <source>
        <dbReference type="PROSITE" id="PS50887"/>
    </source>
</evidence>
<dbReference type="PANTHER" id="PTHR45138:SF9">
    <property type="entry name" value="DIGUANYLATE CYCLASE DGCM-RELATED"/>
    <property type="match status" value="1"/>
</dbReference>
<dbReference type="CDD" id="cd00130">
    <property type="entry name" value="PAS"/>
    <property type="match status" value="1"/>
</dbReference>
<reference evidence="5 6" key="1">
    <citation type="journal article" date="2019" name="PLoS Negl. Trop. Dis.">
        <title>Revisiting the worldwide diversity of Leptospira species in the environment.</title>
        <authorList>
            <person name="Vincent A.T."/>
            <person name="Schiettekatte O."/>
            <person name="Bourhy P."/>
            <person name="Veyrier F.J."/>
            <person name="Picardeau M."/>
        </authorList>
    </citation>
    <scope>NUCLEOTIDE SEQUENCE [LARGE SCALE GENOMIC DNA]</scope>
    <source>
        <strain evidence="5 6">201702445</strain>
    </source>
</reference>
<dbReference type="SUPFAM" id="SSF55073">
    <property type="entry name" value="Nucleotide cyclase"/>
    <property type="match status" value="1"/>
</dbReference>